<dbReference type="InterPro" id="IPR004513">
    <property type="entry name" value="FtsX"/>
</dbReference>
<evidence type="ECO:0000313" key="3">
    <source>
        <dbReference type="Proteomes" id="UP000789803"/>
    </source>
</evidence>
<evidence type="ECO:0000313" key="2">
    <source>
        <dbReference type="EMBL" id="CAD7289159.1"/>
    </source>
</evidence>
<reference evidence="2 3" key="1">
    <citation type="submission" date="2020-11" db="EMBL/GenBank/DDBJ databases">
        <authorList>
            <person name="Peeters C."/>
        </authorList>
    </citation>
    <scope>NUCLEOTIDE SEQUENCE [LARGE SCALE GENOMIC DNA]</scope>
    <source>
        <strain evidence="2 3">LMG 7974</strain>
    </source>
</reference>
<dbReference type="RefSeq" id="WP_229933159.1">
    <property type="nucleotide sequence ID" value="NZ_CAJHOF010000013.1"/>
</dbReference>
<sequence>MRSFKNHFSFFLALSAILFAVAFFMLSSKVVKEYEKLMNNDYNIIIVATKELNENAIKPAVPTLMSMQIMSSDKIINRLNNDISAKNLSILQNSLPKFYTLKLNALPSSEYMKELRNKLIKIDGVNKVETFARTHDKVYRSLKLSKAISQIFMFIVGFIGLLLMAKQVDVWIYEHQERIDIMRLFGAGFWLKSAVLYKSGFFASVFSTAFVCVVFYLLPTFGFANTLKEQISIVLPTISIDEILSLFAISFLLSILVVSIVMKKV</sequence>
<dbReference type="EMBL" id="CAJHOF010000013">
    <property type="protein sequence ID" value="CAD7289159.1"/>
    <property type="molecule type" value="Genomic_DNA"/>
</dbReference>
<feature type="transmembrane region" description="Helical" evidence="1">
    <location>
        <begin position="243"/>
        <end position="262"/>
    </location>
</feature>
<name>A0ABN7K9F5_9BACT</name>
<comment type="caution">
    <text evidence="2">The sequence shown here is derived from an EMBL/GenBank/DDBJ whole genome shotgun (WGS) entry which is preliminary data.</text>
</comment>
<keyword evidence="1" id="KW-1133">Transmembrane helix</keyword>
<keyword evidence="3" id="KW-1185">Reference proteome</keyword>
<dbReference type="Proteomes" id="UP000789803">
    <property type="component" value="Unassembled WGS sequence"/>
</dbReference>
<evidence type="ECO:0008006" key="4">
    <source>
        <dbReference type="Google" id="ProtNLM"/>
    </source>
</evidence>
<organism evidence="2 3">
    <name type="scientific">Campylobacter majalis</name>
    <dbReference type="NCBI Taxonomy" id="2790656"/>
    <lineage>
        <taxon>Bacteria</taxon>
        <taxon>Pseudomonadati</taxon>
        <taxon>Campylobacterota</taxon>
        <taxon>Epsilonproteobacteria</taxon>
        <taxon>Campylobacterales</taxon>
        <taxon>Campylobacteraceae</taxon>
        <taxon>Campylobacter</taxon>
    </lineage>
</organism>
<keyword evidence="1" id="KW-0472">Membrane</keyword>
<proteinExistence type="predicted"/>
<feature type="transmembrane region" description="Helical" evidence="1">
    <location>
        <begin position="201"/>
        <end position="223"/>
    </location>
</feature>
<dbReference type="PANTHER" id="PTHR47755:SF1">
    <property type="entry name" value="CELL DIVISION PROTEIN FTSX"/>
    <property type="match status" value="1"/>
</dbReference>
<keyword evidence="1" id="KW-0812">Transmembrane</keyword>
<protein>
    <recommendedName>
        <fullName evidence="4">Cell division protein FtsX</fullName>
    </recommendedName>
</protein>
<dbReference type="PANTHER" id="PTHR47755">
    <property type="entry name" value="CELL DIVISION PROTEIN FTSX"/>
    <property type="match status" value="1"/>
</dbReference>
<evidence type="ECO:0000256" key="1">
    <source>
        <dbReference type="SAM" id="Phobius"/>
    </source>
</evidence>
<gene>
    <name evidence="2" type="ORF">LMG7974_01370</name>
</gene>
<accession>A0ABN7K9F5</accession>
<feature type="transmembrane region" description="Helical" evidence="1">
    <location>
        <begin position="147"/>
        <end position="165"/>
    </location>
</feature>